<comment type="caution">
    <text evidence="10">Lacks conserved residue(s) required for the propagation of feature annotation.</text>
</comment>
<accession>A0ABY6CWR3</accession>
<feature type="region of interest" description="Interaction with substrate tRNA" evidence="10">
    <location>
        <begin position="161"/>
        <end position="165"/>
    </location>
</feature>
<sequence length="303" mass="34856">MSKQNLLVVVVGPTAVGKTGLTIALAQHFGGDIISCDSRQFYREMEIGTAKPSPEELAQASHHFVNTHSIHDDYDAGAFADEAECLLADLFKKQQVQFMVGGSGLYVKAFCDGLDKMPETDLVLRATLNKQLAEEGLEGLLAELQSADPVYYDQVDRKNPQRVLRGLEVIRSTGLPYSYFRQGKTTKTHAFKILKIGLEIERPVLYDRIDQRMDEMITQGLFEEAQVLYPYRHKNALHTVGYTEIFGYLEGRYDQKEAVRLLKRNSRRYAKRQMTWFKREEEIVWFKPNQLEEIINRIERQID</sequence>
<keyword evidence="8 10" id="KW-0460">Magnesium</keyword>
<evidence type="ECO:0000256" key="2">
    <source>
        <dbReference type="ARBA" id="ARBA00003213"/>
    </source>
</evidence>
<dbReference type="EMBL" id="CP106735">
    <property type="protein sequence ID" value="UXX78332.1"/>
    <property type="molecule type" value="Genomic_DNA"/>
</dbReference>
<comment type="subunit">
    <text evidence="10">Monomer.</text>
</comment>
<comment type="similarity">
    <text evidence="3 10 13">Belongs to the IPP transferase family.</text>
</comment>
<evidence type="ECO:0000313" key="14">
    <source>
        <dbReference type="EMBL" id="UXX78332.1"/>
    </source>
</evidence>
<evidence type="ECO:0000256" key="11">
    <source>
        <dbReference type="RuleBase" id="RU003783"/>
    </source>
</evidence>
<dbReference type="Proteomes" id="UP001062165">
    <property type="component" value="Chromosome"/>
</dbReference>
<evidence type="ECO:0000256" key="3">
    <source>
        <dbReference type="ARBA" id="ARBA00005842"/>
    </source>
</evidence>
<gene>
    <name evidence="10 14" type="primary">miaA</name>
    <name evidence="14" type="ORF">N7E81_13295</name>
</gene>
<dbReference type="Gene3D" id="1.10.20.140">
    <property type="match status" value="1"/>
</dbReference>
<evidence type="ECO:0000256" key="13">
    <source>
        <dbReference type="RuleBase" id="RU003785"/>
    </source>
</evidence>
<keyword evidence="5 10" id="KW-0819">tRNA processing</keyword>
<feature type="binding site" evidence="10">
    <location>
        <begin position="14"/>
        <end position="19"/>
    </location>
    <ligand>
        <name>substrate</name>
    </ligand>
</feature>
<name>A0ABY6CWR3_9BACT</name>
<dbReference type="Gene3D" id="3.40.50.300">
    <property type="entry name" value="P-loop containing nucleotide triphosphate hydrolases"/>
    <property type="match status" value="1"/>
</dbReference>
<dbReference type="Pfam" id="PF01715">
    <property type="entry name" value="IPPT"/>
    <property type="match status" value="1"/>
</dbReference>
<dbReference type="PANTHER" id="PTHR11088">
    <property type="entry name" value="TRNA DIMETHYLALLYLTRANSFERASE"/>
    <property type="match status" value="1"/>
</dbReference>
<keyword evidence="7 10" id="KW-0067">ATP-binding</keyword>
<dbReference type="InterPro" id="IPR039657">
    <property type="entry name" value="Dimethylallyltransferase"/>
</dbReference>
<dbReference type="PANTHER" id="PTHR11088:SF60">
    <property type="entry name" value="TRNA DIMETHYLALLYLTRANSFERASE"/>
    <property type="match status" value="1"/>
</dbReference>
<reference evidence="14" key="1">
    <citation type="submission" date="2022-10" db="EMBL/GenBank/DDBJ databases">
        <title>Comparative genomics and taxonomic characterization of three novel marine species of genus Reichenbachiella exhibiting antioxidant and polysaccharide degradation activities.</title>
        <authorList>
            <person name="Muhammad N."/>
            <person name="Lee Y.-J."/>
            <person name="Ko J."/>
            <person name="Kim S.-G."/>
        </authorList>
    </citation>
    <scope>NUCLEOTIDE SEQUENCE</scope>
    <source>
        <strain evidence="14">Wsw4-B4</strain>
    </source>
</reference>
<dbReference type="SUPFAM" id="SSF52540">
    <property type="entry name" value="P-loop containing nucleoside triphosphate hydrolases"/>
    <property type="match status" value="2"/>
</dbReference>
<dbReference type="InterPro" id="IPR027417">
    <property type="entry name" value="P-loop_NTPase"/>
</dbReference>
<proteinExistence type="inferred from homology"/>
<dbReference type="HAMAP" id="MF_00185">
    <property type="entry name" value="IPP_trans"/>
    <property type="match status" value="1"/>
</dbReference>
<feature type="site" description="Interaction with substrate tRNA" evidence="10">
    <location>
        <position position="125"/>
    </location>
</feature>
<protein>
    <recommendedName>
        <fullName evidence="10">tRNA dimethylallyltransferase</fullName>
        <ecNumber evidence="10">2.5.1.75</ecNumber>
    </recommendedName>
    <alternativeName>
        <fullName evidence="10">Dimethylallyl diphosphate:tRNA dimethylallyltransferase</fullName>
        <shortName evidence="10">DMAPP:tRNA dimethylallyltransferase</shortName>
        <shortName evidence="10">DMATase</shortName>
    </alternativeName>
    <alternativeName>
        <fullName evidence="10">Isopentenyl-diphosphate:tRNA isopentenyltransferase</fullName>
        <shortName evidence="10">IPP transferase</shortName>
        <shortName evidence="10">IPPT</shortName>
        <shortName evidence="10">IPTase</shortName>
    </alternativeName>
</protein>
<feature type="site" description="Interaction with substrate tRNA" evidence="10">
    <location>
        <position position="103"/>
    </location>
</feature>
<keyword evidence="4 10" id="KW-0808">Transferase</keyword>
<evidence type="ECO:0000256" key="6">
    <source>
        <dbReference type="ARBA" id="ARBA00022741"/>
    </source>
</evidence>
<comment type="function">
    <text evidence="2 10 12">Catalyzes the transfer of a dimethylallyl group onto the adenine at position 37 in tRNAs that read codons beginning with uridine, leading to the formation of N6-(dimethylallyl)adenosine (i(6)A).</text>
</comment>
<evidence type="ECO:0000313" key="15">
    <source>
        <dbReference type="Proteomes" id="UP001062165"/>
    </source>
</evidence>
<feature type="binding site" evidence="10">
    <location>
        <begin position="12"/>
        <end position="19"/>
    </location>
    <ligand>
        <name>ATP</name>
        <dbReference type="ChEBI" id="CHEBI:30616"/>
    </ligand>
</feature>
<dbReference type="InterPro" id="IPR018022">
    <property type="entry name" value="IPT"/>
</dbReference>
<comment type="cofactor">
    <cofactor evidence="1 10">
        <name>Mg(2+)</name>
        <dbReference type="ChEBI" id="CHEBI:18420"/>
    </cofactor>
</comment>
<keyword evidence="15" id="KW-1185">Reference proteome</keyword>
<keyword evidence="6 10" id="KW-0547">Nucleotide-binding</keyword>
<comment type="catalytic activity">
    <reaction evidence="9 10 11">
        <text>adenosine(37) in tRNA + dimethylallyl diphosphate = N(6)-dimethylallyladenosine(37) in tRNA + diphosphate</text>
        <dbReference type="Rhea" id="RHEA:26482"/>
        <dbReference type="Rhea" id="RHEA-COMP:10162"/>
        <dbReference type="Rhea" id="RHEA-COMP:10375"/>
        <dbReference type="ChEBI" id="CHEBI:33019"/>
        <dbReference type="ChEBI" id="CHEBI:57623"/>
        <dbReference type="ChEBI" id="CHEBI:74411"/>
        <dbReference type="ChEBI" id="CHEBI:74415"/>
        <dbReference type="EC" id="2.5.1.75"/>
    </reaction>
</comment>
<dbReference type="GO" id="GO:0052381">
    <property type="term" value="F:tRNA dimethylallyltransferase activity"/>
    <property type="evidence" value="ECO:0007669"/>
    <property type="project" value="UniProtKB-EC"/>
</dbReference>
<evidence type="ECO:0000256" key="1">
    <source>
        <dbReference type="ARBA" id="ARBA00001946"/>
    </source>
</evidence>
<evidence type="ECO:0000256" key="5">
    <source>
        <dbReference type="ARBA" id="ARBA00022694"/>
    </source>
</evidence>
<evidence type="ECO:0000256" key="7">
    <source>
        <dbReference type="ARBA" id="ARBA00022840"/>
    </source>
</evidence>
<dbReference type="NCBIfam" id="TIGR00174">
    <property type="entry name" value="miaA"/>
    <property type="match status" value="1"/>
</dbReference>
<evidence type="ECO:0000256" key="8">
    <source>
        <dbReference type="ARBA" id="ARBA00022842"/>
    </source>
</evidence>
<evidence type="ECO:0000256" key="9">
    <source>
        <dbReference type="ARBA" id="ARBA00049563"/>
    </source>
</evidence>
<dbReference type="EC" id="2.5.1.75" evidence="10"/>
<evidence type="ECO:0000256" key="12">
    <source>
        <dbReference type="RuleBase" id="RU003784"/>
    </source>
</evidence>
<organism evidence="14 15">
    <name type="scientific">Reichenbachiella carrageenanivorans</name>
    <dbReference type="NCBI Taxonomy" id="2979869"/>
    <lineage>
        <taxon>Bacteria</taxon>
        <taxon>Pseudomonadati</taxon>
        <taxon>Bacteroidota</taxon>
        <taxon>Cytophagia</taxon>
        <taxon>Cytophagales</taxon>
        <taxon>Reichenbachiellaceae</taxon>
        <taxon>Reichenbachiella</taxon>
    </lineage>
</organism>
<evidence type="ECO:0000256" key="10">
    <source>
        <dbReference type="HAMAP-Rule" id="MF_00185"/>
    </source>
</evidence>
<feature type="region of interest" description="Interaction with substrate tRNA" evidence="10">
    <location>
        <begin position="37"/>
        <end position="40"/>
    </location>
</feature>
<evidence type="ECO:0000256" key="4">
    <source>
        <dbReference type="ARBA" id="ARBA00022679"/>
    </source>
</evidence>
<dbReference type="RefSeq" id="WP_263050078.1">
    <property type="nucleotide sequence ID" value="NZ_CP106735.1"/>
</dbReference>